<keyword evidence="3" id="KW-1185">Reference proteome</keyword>
<sequence>MKVKFALFSIPVLLFYFVQSISSHPLQLDLPILIDSSLSNSTTLPRINTSFSNVFPCFYPGTDHLPTNYQDCGKAIMEMPPRTDPRTYTFGRGLYASYKLPKTFINGTCLVNLDMVYDEQEDDLTFSEIRDAAFNLAIQCAAGGKFKMGGVAAVRPRNVMYITIMGVRP</sequence>
<feature type="chain" id="PRO_5034535674" evidence="1">
    <location>
        <begin position="24"/>
        <end position="169"/>
    </location>
</feature>
<dbReference type="AlphaFoldDB" id="A0A8H3J8K8"/>
<dbReference type="EMBL" id="CAJPDT010000207">
    <property type="protein sequence ID" value="CAF9942654.1"/>
    <property type="molecule type" value="Genomic_DNA"/>
</dbReference>
<proteinExistence type="predicted"/>
<evidence type="ECO:0000256" key="1">
    <source>
        <dbReference type="SAM" id="SignalP"/>
    </source>
</evidence>
<name>A0A8H3J8K8_9LECA</name>
<reference evidence="2" key="1">
    <citation type="submission" date="2021-03" db="EMBL/GenBank/DDBJ databases">
        <authorList>
            <person name="Tagirdzhanova G."/>
        </authorList>
    </citation>
    <scope>NUCLEOTIDE SEQUENCE</scope>
</reference>
<accession>A0A8H3J8K8</accession>
<evidence type="ECO:0000313" key="3">
    <source>
        <dbReference type="Proteomes" id="UP000664534"/>
    </source>
</evidence>
<keyword evidence="1" id="KW-0732">Signal</keyword>
<evidence type="ECO:0000313" key="2">
    <source>
        <dbReference type="EMBL" id="CAF9942654.1"/>
    </source>
</evidence>
<comment type="caution">
    <text evidence="2">The sequence shown here is derived from an EMBL/GenBank/DDBJ whole genome shotgun (WGS) entry which is preliminary data.</text>
</comment>
<protein>
    <submittedName>
        <fullName evidence="2">Uncharacterized protein</fullName>
    </submittedName>
</protein>
<dbReference type="Proteomes" id="UP000664534">
    <property type="component" value="Unassembled WGS sequence"/>
</dbReference>
<gene>
    <name evidence="2" type="ORF">IMSHALPRED_004347</name>
</gene>
<organism evidence="2 3">
    <name type="scientific">Imshaugia aleurites</name>
    <dbReference type="NCBI Taxonomy" id="172621"/>
    <lineage>
        <taxon>Eukaryota</taxon>
        <taxon>Fungi</taxon>
        <taxon>Dikarya</taxon>
        <taxon>Ascomycota</taxon>
        <taxon>Pezizomycotina</taxon>
        <taxon>Lecanoromycetes</taxon>
        <taxon>OSLEUM clade</taxon>
        <taxon>Lecanoromycetidae</taxon>
        <taxon>Lecanorales</taxon>
        <taxon>Lecanorineae</taxon>
        <taxon>Parmeliaceae</taxon>
        <taxon>Imshaugia</taxon>
    </lineage>
</organism>
<feature type="signal peptide" evidence="1">
    <location>
        <begin position="1"/>
        <end position="23"/>
    </location>
</feature>